<name>A0A1C7ND38_9FUNG</name>
<accession>A0A1C7ND38</accession>
<dbReference type="PANTHER" id="PTHR28674:SF1">
    <property type="entry name" value="NOP PROTEIN CHAPERONE 1"/>
    <property type="match status" value="1"/>
</dbReference>
<protein>
    <submittedName>
        <fullName evidence="2">Uncharacterized protein new4</fullName>
    </submittedName>
</protein>
<proteinExistence type="predicted"/>
<feature type="compositionally biased region" description="Basic and acidic residues" evidence="1">
    <location>
        <begin position="13"/>
        <end position="29"/>
    </location>
</feature>
<dbReference type="InParanoid" id="A0A1C7ND38"/>
<dbReference type="PANTHER" id="PTHR28674">
    <property type="entry name" value="SIMILAR TO DNA SEGMENT, CHR 10, WAYNE STATE UNIVERSITY 102,-EXPRESSED"/>
    <property type="match status" value="1"/>
</dbReference>
<dbReference type="OrthoDB" id="1112980at2759"/>
<feature type="region of interest" description="Disordered" evidence="1">
    <location>
        <begin position="1"/>
        <end position="29"/>
    </location>
</feature>
<feature type="region of interest" description="Disordered" evidence="1">
    <location>
        <begin position="104"/>
        <end position="133"/>
    </location>
</feature>
<dbReference type="InterPro" id="IPR027921">
    <property type="entry name" value="NOPCHAP1"/>
</dbReference>
<dbReference type="GO" id="GO:0062064">
    <property type="term" value="F:box C/D methylation guide snoRNP complex binding"/>
    <property type="evidence" value="ECO:0007669"/>
    <property type="project" value="TreeGrafter"/>
</dbReference>
<reference evidence="2 3" key="1">
    <citation type="submission" date="2016-03" db="EMBL/GenBank/DDBJ databases">
        <title>Choanephora cucurbitarum.</title>
        <authorList>
            <person name="Min B."/>
            <person name="Park H."/>
            <person name="Park J.-H."/>
            <person name="Shin H.-D."/>
            <person name="Choi I.-G."/>
        </authorList>
    </citation>
    <scope>NUCLEOTIDE SEQUENCE [LARGE SCALE GENOMIC DNA]</scope>
    <source>
        <strain evidence="2 3">KUS-F28377</strain>
    </source>
</reference>
<evidence type="ECO:0000313" key="3">
    <source>
        <dbReference type="Proteomes" id="UP000093000"/>
    </source>
</evidence>
<dbReference type="AlphaFoldDB" id="A0A1C7ND38"/>
<dbReference type="GO" id="GO:0000492">
    <property type="term" value="P:box C/D snoRNP assembly"/>
    <property type="evidence" value="ECO:0007669"/>
    <property type="project" value="InterPro"/>
</dbReference>
<dbReference type="Proteomes" id="UP000093000">
    <property type="component" value="Unassembled WGS sequence"/>
</dbReference>
<evidence type="ECO:0000256" key="1">
    <source>
        <dbReference type="SAM" id="MobiDB-lite"/>
    </source>
</evidence>
<gene>
    <name evidence="2" type="primary">new4</name>
    <name evidence="2" type="ORF">A0J61_04925</name>
</gene>
<evidence type="ECO:0000313" key="2">
    <source>
        <dbReference type="EMBL" id="OBZ87023.1"/>
    </source>
</evidence>
<dbReference type="Pfam" id="PF15370">
    <property type="entry name" value="NOPCHAP1"/>
    <property type="match status" value="1"/>
</dbReference>
<comment type="caution">
    <text evidence="2">The sequence shown here is derived from an EMBL/GenBank/DDBJ whole genome shotgun (WGS) entry which is preliminary data.</text>
</comment>
<dbReference type="EMBL" id="LUGH01000252">
    <property type="protein sequence ID" value="OBZ87023.1"/>
    <property type="molecule type" value="Genomic_DNA"/>
</dbReference>
<organism evidence="2 3">
    <name type="scientific">Choanephora cucurbitarum</name>
    <dbReference type="NCBI Taxonomy" id="101091"/>
    <lineage>
        <taxon>Eukaryota</taxon>
        <taxon>Fungi</taxon>
        <taxon>Fungi incertae sedis</taxon>
        <taxon>Mucoromycota</taxon>
        <taxon>Mucoromycotina</taxon>
        <taxon>Mucoromycetes</taxon>
        <taxon>Mucorales</taxon>
        <taxon>Mucorineae</taxon>
        <taxon>Choanephoraceae</taxon>
        <taxon>Choanephoroideae</taxon>
        <taxon>Choanephora</taxon>
    </lineage>
</organism>
<dbReference type="STRING" id="101091.A0A1C7ND38"/>
<keyword evidence="3" id="KW-1185">Reference proteome</keyword>
<sequence>MSTSPSSDLLHVTGKDKKPELINPKKEEEKKTILDIPSLLAASETQKTSPLGGSSDILSRVQAFLPQMKEANEQLKHADPSKLDIENVDDQEQYIEMNLGLGVFEEKKDESDSSSDEDFEIPTAHASGKIEEI</sequence>